<dbReference type="FunFam" id="3.30.60.20:FF:000020">
    <property type="entry name" value="Putative unconventional myosin-IXa"/>
    <property type="match status" value="1"/>
</dbReference>
<comment type="similarity">
    <text evidence="7">Belongs to the TRAFAC class myosin-kinesin ATPase superfamily. Myosin family.</text>
</comment>
<feature type="coiled-coil region" evidence="8">
    <location>
        <begin position="1502"/>
        <end position="1541"/>
    </location>
</feature>
<evidence type="ECO:0000256" key="5">
    <source>
        <dbReference type="ARBA" id="ARBA00022833"/>
    </source>
</evidence>
<dbReference type="InterPro" id="IPR046349">
    <property type="entry name" value="C1-like_sf"/>
</dbReference>
<dbReference type="GO" id="GO:0005884">
    <property type="term" value="C:actin filament"/>
    <property type="evidence" value="ECO:0007669"/>
    <property type="project" value="TreeGrafter"/>
</dbReference>
<evidence type="ECO:0000256" key="9">
    <source>
        <dbReference type="SAM" id="MobiDB-lite"/>
    </source>
</evidence>
<dbReference type="Gene3D" id="6.20.240.20">
    <property type="match status" value="1"/>
</dbReference>
<dbReference type="Proteomes" id="UP000053620">
    <property type="component" value="Unassembled WGS sequence"/>
</dbReference>
<keyword evidence="3" id="KW-0963">Cytoplasm</keyword>
<dbReference type="Gene3D" id="1.20.5.190">
    <property type="match status" value="3"/>
</dbReference>
<evidence type="ECO:0000259" key="11">
    <source>
        <dbReference type="PROSITE" id="PS50238"/>
    </source>
</evidence>
<gene>
    <name evidence="13" type="ORF">N321_04464</name>
</gene>
<dbReference type="Pfam" id="PF00612">
    <property type="entry name" value="IQ"/>
    <property type="match status" value="4"/>
</dbReference>
<evidence type="ECO:0000256" key="2">
    <source>
        <dbReference type="ARBA" id="ARBA00004496"/>
    </source>
</evidence>
<feature type="domain" description="Myosin motor" evidence="12">
    <location>
        <begin position="1"/>
        <end position="95"/>
    </location>
</feature>
<dbReference type="PROSITE" id="PS50096">
    <property type="entry name" value="IQ"/>
    <property type="match status" value="4"/>
</dbReference>
<dbReference type="GO" id="GO:0005737">
    <property type="term" value="C:cytoplasm"/>
    <property type="evidence" value="ECO:0007669"/>
    <property type="project" value="UniProtKB-SubCell"/>
</dbReference>
<dbReference type="PROSITE" id="PS50238">
    <property type="entry name" value="RHOGAP"/>
    <property type="match status" value="1"/>
</dbReference>
<dbReference type="CDD" id="cd20883">
    <property type="entry name" value="C1_Myosin-IXa"/>
    <property type="match status" value="1"/>
</dbReference>
<feature type="region of interest" description="Disordered" evidence="9">
    <location>
        <begin position="1545"/>
        <end position="1707"/>
    </location>
</feature>
<evidence type="ECO:0000256" key="7">
    <source>
        <dbReference type="PROSITE-ProRule" id="PRU00782"/>
    </source>
</evidence>
<comment type="subcellular location">
    <subcellularLocation>
        <location evidence="2">Cytoplasm</location>
    </subcellularLocation>
    <subcellularLocation>
        <location evidence="1">Membrane</location>
    </subcellularLocation>
</comment>
<evidence type="ECO:0000313" key="14">
    <source>
        <dbReference type="Proteomes" id="UP000053620"/>
    </source>
</evidence>
<dbReference type="InterPro" id="IPR000198">
    <property type="entry name" value="RhoGAP_dom"/>
</dbReference>
<dbReference type="GO" id="GO:0005096">
    <property type="term" value="F:GTPase activator activity"/>
    <property type="evidence" value="ECO:0007669"/>
    <property type="project" value="InterPro"/>
</dbReference>
<proteinExistence type="inferred from homology"/>
<dbReference type="FunFam" id="1.10.555.10:FF:000009">
    <property type="entry name" value="unconventional myosin-IXa isoform X1"/>
    <property type="match status" value="1"/>
</dbReference>
<dbReference type="SMART" id="SM00324">
    <property type="entry name" value="RhoGAP"/>
    <property type="match status" value="1"/>
</dbReference>
<accession>A0A094KGD8</accession>
<keyword evidence="8" id="KW-0175">Coiled coil</keyword>
<dbReference type="GO" id="GO:0051015">
    <property type="term" value="F:actin filament binding"/>
    <property type="evidence" value="ECO:0007669"/>
    <property type="project" value="TreeGrafter"/>
</dbReference>
<dbReference type="Gene3D" id="3.30.60.20">
    <property type="match status" value="1"/>
</dbReference>
<keyword evidence="5" id="KW-0862">Zinc</keyword>
<dbReference type="PANTHER" id="PTHR46184">
    <property type="entry name" value="UNCONVENTIONAL MYOSIN-IXB-LIKE PROTEIN"/>
    <property type="match status" value="1"/>
</dbReference>
<evidence type="ECO:0000256" key="3">
    <source>
        <dbReference type="ARBA" id="ARBA00022490"/>
    </source>
</evidence>
<evidence type="ECO:0000256" key="1">
    <source>
        <dbReference type="ARBA" id="ARBA00004370"/>
    </source>
</evidence>
<dbReference type="GO" id="GO:0016020">
    <property type="term" value="C:membrane"/>
    <property type="evidence" value="ECO:0007669"/>
    <property type="project" value="UniProtKB-SubCell"/>
</dbReference>
<dbReference type="GO" id="GO:0044295">
    <property type="term" value="C:axonal growth cone"/>
    <property type="evidence" value="ECO:0007669"/>
    <property type="project" value="TreeGrafter"/>
</dbReference>
<keyword evidence="6" id="KW-0472">Membrane</keyword>
<dbReference type="CDD" id="cd23767">
    <property type="entry name" value="IQCD"/>
    <property type="match status" value="2"/>
</dbReference>
<keyword evidence="7" id="KW-0505">Motor protein</keyword>
<feature type="compositionally biased region" description="Basic residues" evidence="9">
    <location>
        <begin position="813"/>
        <end position="823"/>
    </location>
</feature>
<keyword evidence="7" id="KW-0009">Actin-binding</keyword>
<keyword evidence="7" id="KW-0518">Myosin</keyword>
<dbReference type="GO" id="GO:0046872">
    <property type="term" value="F:metal ion binding"/>
    <property type="evidence" value="ECO:0007669"/>
    <property type="project" value="UniProtKB-KW"/>
</dbReference>
<dbReference type="SMART" id="SM00109">
    <property type="entry name" value="C1"/>
    <property type="match status" value="1"/>
</dbReference>
<dbReference type="InterPro" id="IPR000048">
    <property type="entry name" value="IQ_motif_EF-hand-BS"/>
</dbReference>
<dbReference type="Pfam" id="PF00130">
    <property type="entry name" value="C1_1"/>
    <property type="match status" value="1"/>
</dbReference>
<dbReference type="CDD" id="cd04406">
    <property type="entry name" value="RhoGAP_myosin_IXA"/>
    <property type="match status" value="1"/>
</dbReference>
<feature type="domain" description="Phorbol-ester/DAG-type" evidence="10">
    <location>
        <begin position="1169"/>
        <end position="1218"/>
    </location>
</feature>
<protein>
    <submittedName>
        <fullName evidence="13">Unconventional myosin-IXa</fullName>
    </submittedName>
</protein>
<dbReference type="Gene3D" id="1.10.555.10">
    <property type="entry name" value="Rho GTPase activation protein"/>
    <property type="match status" value="1"/>
</dbReference>
<dbReference type="FunFam" id="1.20.5.190:FF:000013">
    <property type="entry name" value="unconventional myosin-IXa isoform X2"/>
    <property type="match status" value="1"/>
</dbReference>
<evidence type="ECO:0000259" key="10">
    <source>
        <dbReference type="PROSITE" id="PS50081"/>
    </source>
</evidence>
<feature type="region of interest" description="Disordered" evidence="9">
    <location>
        <begin position="543"/>
        <end position="585"/>
    </location>
</feature>
<feature type="coiled-coil region" evidence="8">
    <location>
        <begin position="588"/>
        <end position="634"/>
    </location>
</feature>
<dbReference type="SUPFAM" id="SSF52540">
    <property type="entry name" value="P-loop containing nucleoside triphosphate hydrolases"/>
    <property type="match status" value="3"/>
</dbReference>
<dbReference type="PROSITE" id="PS00479">
    <property type="entry name" value="ZF_DAG_PE_1"/>
    <property type="match status" value="1"/>
</dbReference>
<evidence type="ECO:0000256" key="4">
    <source>
        <dbReference type="ARBA" id="ARBA00022723"/>
    </source>
</evidence>
<dbReference type="PANTHER" id="PTHR46184:SF3">
    <property type="entry name" value="UNCONVENTIONAL MYOSIN-IXA"/>
    <property type="match status" value="1"/>
</dbReference>
<dbReference type="InterPro" id="IPR002219">
    <property type="entry name" value="PKC_DAG/PE"/>
</dbReference>
<dbReference type="Pfam" id="PF00063">
    <property type="entry name" value="Myosin_head"/>
    <property type="match status" value="1"/>
</dbReference>
<feature type="non-terminal residue" evidence="13">
    <location>
        <position position="1719"/>
    </location>
</feature>
<evidence type="ECO:0000256" key="8">
    <source>
        <dbReference type="SAM" id="Coils"/>
    </source>
</evidence>
<evidence type="ECO:0000313" key="13">
    <source>
        <dbReference type="EMBL" id="KFZ56501.1"/>
    </source>
</evidence>
<feature type="region of interest" description="Disordered" evidence="9">
    <location>
        <begin position="797"/>
        <end position="823"/>
    </location>
</feature>
<organism evidence="13 14">
    <name type="scientific">Antrostomus carolinensis</name>
    <name type="common">Chuck-will's-widow</name>
    <name type="synonym">Caprimulgus carolinensis</name>
    <dbReference type="NCBI Taxonomy" id="279965"/>
    <lineage>
        <taxon>Eukaryota</taxon>
        <taxon>Metazoa</taxon>
        <taxon>Chordata</taxon>
        <taxon>Craniata</taxon>
        <taxon>Vertebrata</taxon>
        <taxon>Euteleostomi</taxon>
        <taxon>Archelosauria</taxon>
        <taxon>Archosauria</taxon>
        <taxon>Dinosauria</taxon>
        <taxon>Saurischia</taxon>
        <taxon>Theropoda</taxon>
        <taxon>Coelurosauria</taxon>
        <taxon>Aves</taxon>
        <taxon>Neognathae</taxon>
        <taxon>Neoaves</taxon>
        <taxon>Strisores</taxon>
        <taxon>Caprimulgiformes</taxon>
        <taxon>Caprimulgidae</taxon>
        <taxon>Antrostomus</taxon>
    </lineage>
</organism>
<dbReference type="PROSITE" id="PS51456">
    <property type="entry name" value="MYOSIN_MOTOR"/>
    <property type="match status" value="1"/>
</dbReference>
<dbReference type="SUPFAM" id="SSF57889">
    <property type="entry name" value="Cysteine-rich domain"/>
    <property type="match status" value="1"/>
</dbReference>
<dbReference type="GO" id="GO:0000146">
    <property type="term" value="F:microfilament motor activity"/>
    <property type="evidence" value="ECO:0007669"/>
    <property type="project" value="InterPro"/>
</dbReference>
<evidence type="ECO:0000259" key="12">
    <source>
        <dbReference type="PROSITE" id="PS51456"/>
    </source>
</evidence>
<dbReference type="GO" id="GO:0035556">
    <property type="term" value="P:intracellular signal transduction"/>
    <property type="evidence" value="ECO:0007669"/>
    <property type="project" value="InterPro"/>
</dbReference>
<feature type="compositionally biased region" description="Polar residues" evidence="9">
    <location>
        <begin position="399"/>
        <end position="411"/>
    </location>
</feature>
<feature type="non-terminal residue" evidence="13">
    <location>
        <position position="1"/>
    </location>
</feature>
<feature type="compositionally biased region" description="Basic and acidic residues" evidence="9">
    <location>
        <begin position="640"/>
        <end position="661"/>
    </location>
</feature>
<dbReference type="InterPro" id="IPR008936">
    <property type="entry name" value="Rho_GTPase_activation_prot"/>
</dbReference>
<dbReference type="InterPro" id="IPR027417">
    <property type="entry name" value="P-loop_NTPase"/>
</dbReference>
<dbReference type="InterPro" id="IPR046987">
    <property type="entry name" value="Myo9"/>
</dbReference>
<dbReference type="GO" id="GO:0016459">
    <property type="term" value="C:myosin complex"/>
    <property type="evidence" value="ECO:0007669"/>
    <property type="project" value="UniProtKB-KW"/>
</dbReference>
<name>A0A094KGD8_ANTCR</name>
<feature type="domain" description="Rho-GAP" evidence="11">
    <location>
        <begin position="1233"/>
        <end position="1421"/>
    </location>
</feature>
<dbReference type="Pfam" id="PF00620">
    <property type="entry name" value="RhoGAP"/>
    <property type="match status" value="1"/>
</dbReference>
<keyword evidence="14" id="KW-1185">Reference proteome</keyword>
<evidence type="ECO:0000256" key="6">
    <source>
        <dbReference type="ARBA" id="ARBA00023136"/>
    </source>
</evidence>
<dbReference type="PROSITE" id="PS50081">
    <property type="entry name" value="ZF_DAG_PE_2"/>
    <property type="match status" value="1"/>
</dbReference>
<feature type="region of interest" description="Disordered" evidence="9">
    <location>
        <begin position="394"/>
        <end position="419"/>
    </location>
</feature>
<feature type="region of interest" description="Disordered" evidence="9">
    <location>
        <begin position="640"/>
        <end position="664"/>
    </location>
</feature>
<dbReference type="SUPFAM" id="SSF48350">
    <property type="entry name" value="GTPase activation domain, GAP"/>
    <property type="match status" value="1"/>
</dbReference>
<comment type="caution">
    <text evidence="7">Lacks conserved residue(s) required for the propagation of feature annotation.</text>
</comment>
<keyword evidence="4" id="KW-0479">Metal-binding</keyword>
<dbReference type="EMBL" id="KL347130">
    <property type="protein sequence ID" value="KFZ56501.1"/>
    <property type="molecule type" value="Genomic_DNA"/>
</dbReference>
<reference evidence="13 14" key="1">
    <citation type="submission" date="2014-04" db="EMBL/GenBank/DDBJ databases">
        <title>Genome evolution of avian class.</title>
        <authorList>
            <person name="Zhang G."/>
            <person name="Li C."/>
        </authorList>
    </citation>
    <scope>NUCLEOTIDE SEQUENCE [LARGE SCALE GENOMIC DNA]</scope>
    <source>
        <strain evidence="13">BGI_N321</strain>
    </source>
</reference>
<dbReference type="SMART" id="SM00015">
    <property type="entry name" value="IQ"/>
    <property type="match status" value="5"/>
</dbReference>
<dbReference type="GO" id="GO:0005524">
    <property type="term" value="F:ATP binding"/>
    <property type="evidence" value="ECO:0007669"/>
    <property type="project" value="InterPro"/>
</dbReference>
<dbReference type="GO" id="GO:0045198">
    <property type="term" value="P:establishment of epithelial cell apical/basal polarity"/>
    <property type="evidence" value="ECO:0007669"/>
    <property type="project" value="TreeGrafter"/>
</dbReference>
<feature type="compositionally biased region" description="Polar residues" evidence="9">
    <location>
        <begin position="1563"/>
        <end position="1572"/>
    </location>
</feature>
<feature type="compositionally biased region" description="Basic and acidic residues" evidence="9">
    <location>
        <begin position="543"/>
        <end position="574"/>
    </location>
</feature>
<dbReference type="InterPro" id="IPR001609">
    <property type="entry name" value="Myosin_head_motor_dom-like"/>
</dbReference>
<sequence length="1719" mass="196980">QLPLRFNDSLVLRQLRYTGMLETVRIRQSGYSCKYSFQDFVNHFHVLLPQGISPSKHNIHDFFRKIKLDPDNYQVGRTMVFMKERERQLLQDLLHQEVLRRITLLQHWFRSVLCRRQFLSLRQAAVIIQRFWRSYQSRKQGQPSPDPLVLRKAAVVLQTHWRGFVERRRFLQMQFAAHLIQSCWREYTKRRHDAATSIQAAWRGHRAKQSYAASRSKVICLQAACRGYLARQRFRALKEQRLKEMQLENGLSIREEDGLAADDTLEIKGSDPSKWEDSSFEERVRAVEERKSLMENNRVNHVDSLDTSANLLYKRHERASSQSGMDTEEEVIVRERPKSLEDLNQKKVVRAKRESRRMRELEQAKFSLELLKVRSTGGLSPSEERRWSTELVSEALHSPQGTPESESSQGSFEMLSCEDTPSNKLSSLVLDEQDAQSFSTDSLPSSPQAHLQEKSFCAADVNSNVPGGRRITSDLELPDNLRVKERVVCDPQNITYKAHPRETFLSSNLPTFYIPPQDNVKVKLVENNLRNKTVEREERTVTFSEVRKDSEPDEGRALGRKEEEKSSTKREEHGTATATQDHSPDSVIKRLEKLNVEKEERQKQLQLQNEREMMEQIRQQKEILERQRKAFEQQGRVEALQRAEQSRIKDPSLKPSKKTDNRPQSVLILHPQSRGEHGSTTGVTPTVDIKGLTVGTRGNSPAHSAPKDRPVSMFMERREGQSGLVLEPWSHSRPALDPRDLLGSHFSRTERLRQPRVPNQATEETRASAMFFTPKDNPFGLHREASHQCLSKGELARKPFKMPGSGRAEVPRPTHKKKARMARTRSDFLTRGTFADGEGDTEEDDYDGNFEFLLSSDQPPHPEAVPAAWLGQACYSDSEMTVQRFASGEGQMKLHKTMSQGEIGKLTATQKSLALDGRPQRAKMRFWVKGKQGEKKTSREKLATQSELLELYAEQEAPVREVISGLQLGEELGPHHLTPPRSPELSGIYRREFKENKEPSPKVKRKRSVKISNVALEPVQWQNDSLQIITSASDLKSMDEFLLKKMNELDNEDSKKDTLVDVVFKKALKEFRQNIFSFYSSALAMDDGKSIRYKDLYALFEQILEKTMRLEQRDWSESPVKVWVNTFKVFLDEYMIEYKPLDYTAVKVPKTERKKRRKKEADVVEEHNGHIFKATQYSIPTYCEYCSSLIWIMDRASVCKLCKYACHKKCCLKTTTKCSKKYDPELSSRQFGVELSRLTSEERAVPVLVEKLINYIEMHGLYTEGIYRKSGSTNKIKELRQGLDTDIDNVNLDDYNIHVIASVFKQWLRDLPNPLMTFELYEEFLRAMGLQERKETVRGVYSVIDQLSRTHLSTLERLIFHLVRIALQEETNRMSANALAIVFAPCILRCPDTTDPLQSVQDISKTTTCVELIVIEQMNKYKARLKDINSLEFAENKAKSRLSLIRRSMKPVLIAVRFMSITRSSIPGKGRVRRSAYPSPTSPVAVRLPSVTDVPEETMSSEEAMEMEVTEQQQAAMQQEEKVLTEQIENLQKEKEELTFEMLTLEPRASDDETLESEASIGTADSSENLNFDSEGAISDRSERSIALTSLRPTKAEGPSRLRRHPRTRPDLADPTDASMYSKSPFYRAGGPGEPPETRVSPEGFVGPLRYPEDRPQFTTRGTFNPEKGKQKLKSVKTSPPKTKDPPDGGTVGGRKRNPEADCATTQPLVLLGSNEFMV</sequence>